<dbReference type="Proteomes" id="UP000182486">
    <property type="component" value="Unassembled WGS sequence"/>
</dbReference>
<dbReference type="EMBL" id="MEIA01000242">
    <property type="protein sequence ID" value="OJF12080.1"/>
    <property type="molecule type" value="Genomic_DNA"/>
</dbReference>
<organism evidence="1 2">
    <name type="scientific">Couchioplanes caeruleus subsp. caeruleus</name>
    <dbReference type="NCBI Taxonomy" id="56427"/>
    <lineage>
        <taxon>Bacteria</taxon>
        <taxon>Bacillati</taxon>
        <taxon>Actinomycetota</taxon>
        <taxon>Actinomycetes</taxon>
        <taxon>Micromonosporales</taxon>
        <taxon>Micromonosporaceae</taxon>
        <taxon>Couchioplanes</taxon>
    </lineage>
</organism>
<dbReference type="RefSeq" id="WP_071807346.1">
    <property type="nucleotide sequence ID" value="NZ_MEIA01000242.1"/>
</dbReference>
<name>A0A1K0FH73_9ACTN</name>
<evidence type="ECO:0000313" key="2">
    <source>
        <dbReference type="Proteomes" id="UP000182486"/>
    </source>
</evidence>
<reference evidence="1 2" key="1">
    <citation type="submission" date="2016-09" db="EMBL/GenBank/DDBJ databases">
        <title>Couchioplanes caeruleus draft genome sequence.</title>
        <authorList>
            <person name="Sheehan J."/>
            <person name="Caffrey P."/>
        </authorList>
    </citation>
    <scope>NUCLEOTIDE SEQUENCE [LARGE SCALE GENOMIC DNA]</scope>
    <source>
        <strain evidence="1 2">DSM 43634</strain>
    </source>
</reference>
<gene>
    <name evidence="1" type="ORF">BG844_22580</name>
</gene>
<accession>A0A1K0FH73</accession>
<evidence type="ECO:0000313" key="1">
    <source>
        <dbReference type="EMBL" id="OJF12080.1"/>
    </source>
</evidence>
<comment type="caution">
    <text evidence="1">The sequence shown here is derived from an EMBL/GenBank/DDBJ whole genome shotgun (WGS) entry which is preliminary data.</text>
</comment>
<dbReference type="AlphaFoldDB" id="A0A1K0FH73"/>
<proteinExistence type="predicted"/>
<protein>
    <submittedName>
        <fullName evidence="1">Uncharacterized protein</fullName>
    </submittedName>
</protein>
<keyword evidence="2" id="KW-1185">Reference proteome</keyword>
<sequence>MLVEVLLDTPIHVHYGFLTLGQADEHHDSEDAYRGQVNGLCGASVPGVLHMKTGLHTGEVRVRIELHSDEPELGDRWQDIVEVSYTSWADDLMLTGFDSSEGPVDLPPGVYWARYCAYDFARGRDVDTAVDGAGPDDYLLQLWPATGQDRIVRQSGPAAAYWHEEGPEPAWTADDLATRVAELRQHRAEYEAAEAEDELDNMWDGQIPDDPRLQAAGWGAATLWQLDSALVEALADADDTVRRAVTVWALEQQLSGVGMRDEVGVAAALAAIREGKPLPNSWQLAQALPPLGMPPDIDQRAMARHYAIETLCNAAAGGDTLGTVCEVLVALVTGTGATPALGRVRAAFPELA</sequence>